<dbReference type="EMBL" id="MU167328">
    <property type="protein sequence ID" value="KAG0143096.1"/>
    <property type="molecule type" value="Genomic_DNA"/>
</dbReference>
<comment type="caution">
    <text evidence="1">The sequence shown here is derived from an EMBL/GenBank/DDBJ whole genome shotgun (WGS) entry which is preliminary data.</text>
</comment>
<gene>
    <name evidence="1" type="ORF">CROQUDRAFT_96688</name>
</gene>
<name>A0A9P6NAQ1_9BASI</name>
<evidence type="ECO:0000313" key="2">
    <source>
        <dbReference type="Proteomes" id="UP000886653"/>
    </source>
</evidence>
<dbReference type="Proteomes" id="UP000886653">
    <property type="component" value="Unassembled WGS sequence"/>
</dbReference>
<proteinExistence type="predicted"/>
<organism evidence="1 2">
    <name type="scientific">Cronartium quercuum f. sp. fusiforme G11</name>
    <dbReference type="NCBI Taxonomy" id="708437"/>
    <lineage>
        <taxon>Eukaryota</taxon>
        <taxon>Fungi</taxon>
        <taxon>Dikarya</taxon>
        <taxon>Basidiomycota</taxon>
        <taxon>Pucciniomycotina</taxon>
        <taxon>Pucciniomycetes</taxon>
        <taxon>Pucciniales</taxon>
        <taxon>Coleosporiaceae</taxon>
        <taxon>Cronartium</taxon>
    </lineage>
</organism>
<evidence type="ECO:0000313" key="1">
    <source>
        <dbReference type="EMBL" id="KAG0143096.1"/>
    </source>
</evidence>
<keyword evidence="2" id="KW-1185">Reference proteome</keyword>
<sequence>MDLNSEVGTQVSATAVPNPNHFLALPPAHTAISLEISALWRGLQRNFANWK</sequence>
<protein>
    <submittedName>
        <fullName evidence="1">Uncharacterized protein</fullName>
    </submittedName>
</protein>
<dbReference type="AlphaFoldDB" id="A0A9P6NAQ1"/>
<reference evidence="1" key="1">
    <citation type="submission" date="2013-11" db="EMBL/GenBank/DDBJ databases">
        <title>Genome sequence of the fusiform rust pathogen reveals effectors for host alternation and coevolution with pine.</title>
        <authorList>
            <consortium name="DOE Joint Genome Institute"/>
            <person name="Smith K."/>
            <person name="Pendleton A."/>
            <person name="Kubisiak T."/>
            <person name="Anderson C."/>
            <person name="Salamov A."/>
            <person name="Aerts A."/>
            <person name="Riley R."/>
            <person name="Clum A."/>
            <person name="Lindquist E."/>
            <person name="Ence D."/>
            <person name="Campbell M."/>
            <person name="Kronenberg Z."/>
            <person name="Feau N."/>
            <person name="Dhillon B."/>
            <person name="Hamelin R."/>
            <person name="Burleigh J."/>
            <person name="Smith J."/>
            <person name="Yandell M."/>
            <person name="Nelson C."/>
            <person name="Grigoriev I."/>
            <person name="Davis J."/>
        </authorList>
    </citation>
    <scope>NUCLEOTIDE SEQUENCE</scope>
    <source>
        <strain evidence="1">G11</strain>
    </source>
</reference>
<accession>A0A9P6NAQ1</accession>